<evidence type="ECO:0000256" key="11">
    <source>
        <dbReference type="SAM" id="Phobius"/>
    </source>
</evidence>
<evidence type="ECO:0000256" key="4">
    <source>
        <dbReference type="ARBA" id="ARBA00022475"/>
    </source>
</evidence>
<dbReference type="Proteomes" id="UP000787472">
    <property type="component" value="Unassembled WGS sequence"/>
</dbReference>
<dbReference type="GO" id="GO:0031992">
    <property type="term" value="F:energy transducer activity"/>
    <property type="evidence" value="ECO:0007669"/>
    <property type="project" value="TreeGrafter"/>
</dbReference>
<evidence type="ECO:0000256" key="9">
    <source>
        <dbReference type="ARBA" id="ARBA00023136"/>
    </source>
</evidence>
<feature type="domain" description="TonB C-terminal" evidence="12">
    <location>
        <begin position="204"/>
        <end position="303"/>
    </location>
</feature>
<comment type="similarity">
    <text evidence="2">Belongs to the TonB family.</text>
</comment>
<gene>
    <name evidence="13" type="ORF">G8770_18975</name>
</gene>
<keyword evidence="6 11" id="KW-0812">Transmembrane</keyword>
<keyword evidence="8 11" id="KW-1133">Transmembrane helix</keyword>
<comment type="caution">
    <text evidence="13">The sequence shown here is derived from an EMBL/GenBank/DDBJ whole genome shotgun (WGS) entry which is preliminary data.</text>
</comment>
<keyword evidence="3" id="KW-0813">Transport</keyword>
<evidence type="ECO:0000256" key="2">
    <source>
        <dbReference type="ARBA" id="ARBA00006555"/>
    </source>
</evidence>
<evidence type="ECO:0000256" key="7">
    <source>
        <dbReference type="ARBA" id="ARBA00022927"/>
    </source>
</evidence>
<feature type="region of interest" description="Disordered" evidence="10">
    <location>
        <begin position="138"/>
        <end position="157"/>
    </location>
</feature>
<dbReference type="NCBIfam" id="TIGR01352">
    <property type="entry name" value="tonB_Cterm"/>
    <property type="match status" value="1"/>
</dbReference>
<organism evidence="13 14">
    <name type="scientific">Pseudomaricurvus hydrocarbonicus</name>
    <dbReference type="NCBI Taxonomy" id="1470433"/>
    <lineage>
        <taxon>Bacteria</taxon>
        <taxon>Pseudomonadati</taxon>
        <taxon>Pseudomonadota</taxon>
        <taxon>Gammaproteobacteria</taxon>
        <taxon>Cellvibrionales</taxon>
        <taxon>Cellvibrionaceae</taxon>
        <taxon>Pseudomaricurvus</taxon>
    </lineage>
</organism>
<evidence type="ECO:0000259" key="12">
    <source>
        <dbReference type="PROSITE" id="PS52015"/>
    </source>
</evidence>
<feature type="transmembrane region" description="Helical" evidence="11">
    <location>
        <begin position="24"/>
        <end position="44"/>
    </location>
</feature>
<dbReference type="Gene3D" id="3.30.1150.10">
    <property type="match status" value="1"/>
</dbReference>
<dbReference type="SUPFAM" id="SSF74653">
    <property type="entry name" value="TolA/TonB C-terminal domain"/>
    <property type="match status" value="1"/>
</dbReference>
<sequence>MAEVTAPENTPPLNNPAVSTGDRLSFTVFLAIALHALLILGITFNAQFGGKPSPTLEITLATHSSLKAPEKADFLAQSNQEASGTGDRAQQMTTDKLAPISDTRIQDINPTPQVRAANPTKQEVLQPVVTQNSSRFKIEQQETTPEIEEQQKKVGKDLQDTPLSAEIASLQAKLDRQRQAIAKRPRIRRITSVATRASMDAAYLNKWTHKVEAVGNSNFPVEAIHQKIYGQLRLATILRPNGTIHSVEILQSSGHSVLDNAALQIVHMAAPFPPFPNEMRKDVDQLEIIRTWHFELSGLSTTSNYN</sequence>
<evidence type="ECO:0000256" key="5">
    <source>
        <dbReference type="ARBA" id="ARBA00022519"/>
    </source>
</evidence>
<evidence type="ECO:0000313" key="14">
    <source>
        <dbReference type="Proteomes" id="UP000787472"/>
    </source>
</evidence>
<comment type="subcellular location">
    <subcellularLocation>
        <location evidence="1">Cell inner membrane</location>
        <topology evidence="1">Single-pass membrane protein</topology>
        <orientation evidence="1">Periplasmic side</orientation>
    </subcellularLocation>
</comment>
<dbReference type="PANTHER" id="PTHR33446:SF11">
    <property type="entry name" value="TONB3"/>
    <property type="match status" value="1"/>
</dbReference>
<name>A0A9E5MNV9_9GAMM</name>
<dbReference type="GO" id="GO:0015031">
    <property type="term" value="P:protein transport"/>
    <property type="evidence" value="ECO:0007669"/>
    <property type="project" value="UniProtKB-KW"/>
</dbReference>
<reference evidence="13" key="1">
    <citation type="submission" date="2020-03" db="EMBL/GenBank/DDBJ databases">
        <authorList>
            <person name="Guo F."/>
        </authorList>
    </citation>
    <scope>NUCLEOTIDE SEQUENCE</scope>
    <source>
        <strain evidence="13">JCM 30134</strain>
    </source>
</reference>
<dbReference type="GO" id="GO:0055085">
    <property type="term" value="P:transmembrane transport"/>
    <property type="evidence" value="ECO:0007669"/>
    <property type="project" value="InterPro"/>
</dbReference>
<evidence type="ECO:0000256" key="6">
    <source>
        <dbReference type="ARBA" id="ARBA00022692"/>
    </source>
</evidence>
<keyword evidence="4" id="KW-1003">Cell membrane</keyword>
<protein>
    <submittedName>
        <fullName evidence="13">TonB family protein</fullName>
    </submittedName>
</protein>
<dbReference type="RefSeq" id="WP_167190678.1">
    <property type="nucleotide sequence ID" value="NZ_JAAONZ010000018.1"/>
</dbReference>
<proteinExistence type="inferred from homology"/>
<evidence type="ECO:0000313" key="13">
    <source>
        <dbReference type="EMBL" id="NHO67634.1"/>
    </source>
</evidence>
<dbReference type="InterPro" id="IPR006260">
    <property type="entry name" value="TonB/TolA_C"/>
</dbReference>
<evidence type="ECO:0000256" key="1">
    <source>
        <dbReference type="ARBA" id="ARBA00004383"/>
    </source>
</evidence>
<dbReference type="InterPro" id="IPR037682">
    <property type="entry name" value="TonB_C"/>
</dbReference>
<dbReference type="PROSITE" id="PS52015">
    <property type="entry name" value="TONB_CTD"/>
    <property type="match status" value="1"/>
</dbReference>
<evidence type="ECO:0000256" key="8">
    <source>
        <dbReference type="ARBA" id="ARBA00022989"/>
    </source>
</evidence>
<keyword evidence="14" id="KW-1185">Reference proteome</keyword>
<keyword evidence="5" id="KW-0997">Cell inner membrane</keyword>
<dbReference type="EMBL" id="JAAONZ010000018">
    <property type="protein sequence ID" value="NHO67634.1"/>
    <property type="molecule type" value="Genomic_DNA"/>
</dbReference>
<keyword evidence="7" id="KW-0653">Protein transport</keyword>
<dbReference type="InterPro" id="IPR051045">
    <property type="entry name" value="TonB-dependent_transducer"/>
</dbReference>
<dbReference type="AlphaFoldDB" id="A0A9E5MNV9"/>
<dbReference type="PANTHER" id="PTHR33446">
    <property type="entry name" value="PROTEIN TONB-RELATED"/>
    <property type="match status" value="1"/>
</dbReference>
<accession>A0A9E5MNV9</accession>
<dbReference type="GO" id="GO:0098797">
    <property type="term" value="C:plasma membrane protein complex"/>
    <property type="evidence" value="ECO:0007669"/>
    <property type="project" value="TreeGrafter"/>
</dbReference>
<evidence type="ECO:0000256" key="10">
    <source>
        <dbReference type="SAM" id="MobiDB-lite"/>
    </source>
</evidence>
<dbReference type="Pfam" id="PF03544">
    <property type="entry name" value="TonB_C"/>
    <property type="match status" value="1"/>
</dbReference>
<evidence type="ECO:0000256" key="3">
    <source>
        <dbReference type="ARBA" id="ARBA00022448"/>
    </source>
</evidence>
<keyword evidence="9 11" id="KW-0472">Membrane</keyword>